<feature type="domain" description="VRR-NUC" evidence="5">
    <location>
        <begin position="75"/>
        <end position="189"/>
    </location>
</feature>
<feature type="region of interest" description="Disordered" evidence="4">
    <location>
        <begin position="1"/>
        <end position="23"/>
    </location>
</feature>
<protein>
    <submittedName>
        <fullName evidence="6">Nuclease</fullName>
    </submittedName>
</protein>
<evidence type="ECO:0000259" key="5">
    <source>
        <dbReference type="SMART" id="SM00990"/>
    </source>
</evidence>
<evidence type="ECO:0000256" key="4">
    <source>
        <dbReference type="SAM" id="MobiDB-lite"/>
    </source>
</evidence>
<dbReference type="InterPro" id="IPR014883">
    <property type="entry name" value="VRR_NUC"/>
</dbReference>
<name>A0A2R3QWF3_ECTME</name>
<dbReference type="Pfam" id="PF08774">
    <property type="entry name" value="VRR_NUC"/>
    <property type="match status" value="1"/>
</dbReference>
<dbReference type="AlphaFoldDB" id="A0A2R3QWF3"/>
<evidence type="ECO:0000256" key="3">
    <source>
        <dbReference type="ARBA" id="ARBA00022801"/>
    </source>
</evidence>
<evidence type="ECO:0000256" key="1">
    <source>
        <dbReference type="ARBA" id="ARBA00001946"/>
    </source>
</evidence>
<keyword evidence="3" id="KW-0378">Hydrolase</keyword>
<evidence type="ECO:0000313" key="7">
    <source>
        <dbReference type="Proteomes" id="UP000238327"/>
    </source>
</evidence>
<dbReference type="OrthoDB" id="6675421at2"/>
<dbReference type="GO" id="GO:0016788">
    <property type="term" value="F:hydrolase activity, acting on ester bonds"/>
    <property type="evidence" value="ECO:0007669"/>
    <property type="project" value="InterPro"/>
</dbReference>
<dbReference type="GO" id="GO:0004518">
    <property type="term" value="F:nuclease activity"/>
    <property type="evidence" value="ECO:0007669"/>
    <property type="project" value="UniProtKB-KW"/>
</dbReference>
<sequence>MSDQPGLSRGGMSPTGKVNPVGVLEPKLGPQDKNVLCSAICYCSSTPNVSQDGKNLKQSCVAQRLDELNEVLQGRSPYRPEVSYDMTKNPPQPILDSQTGSSAHGWIPGWISKYWNDDPEHPPFKPGKGMIRRPDVVIVKDPNKPPTQDNIKQVVEMKFPPDQRNENQAKAYGKIAGDENKVVEMQSTDCDCSQENQQSKVPVEQMGWAAAAASALMYLLTRGKSPRPPLPAPAY</sequence>
<evidence type="ECO:0000256" key="2">
    <source>
        <dbReference type="ARBA" id="ARBA00022722"/>
    </source>
</evidence>
<dbReference type="Proteomes" id="UP000238327">
    <property type="component" value="Chromosome"/>
</dbReference>
<organism evidence="6 7">
    <name type="scientific">Ectopseudomonas mendocina</name>
    <name type="common">Pseudomonas mendocina</name>
    <dbReference type="NCBI Taxonomy" id="300"/>
    <lineage>
        <taxon>Bacteria</taxon>
        <taxon>Pseudomonadati</taxon>
        <taxon>Pseudomonadota</taxon>
        <taxon>Gammaproteobacteria</taxon>
        <taxon>Pseudomonadales</taxon>
        <taxon>Pseudomonadaceae</taxon>
        <taxon>Ectopseudomonas</taxon>
    </lineage>
</organism>
<accession>A0A2R3QWF3</accession>
<reference evidence="6 7" key="1">
    <citation type="submission" date="2018-03" db="EMBL/GenBank/DDBJ databases">
        <title>Complete genome sequence and methylome analysis of Pseudomonas mendocina NEB 698.</title>
        <authorList>
            <person name="Morgan R.D."/>
        </authorList>
    </citation>
    <scope>NUCLEOTIDE SEQUENCE [LARGE SCALE GENOMIC DNA]</scope>
    <source>
        <strain evidence="6 7">NEB698</strain>
    </source>
</reference>
<evidence type="ECO:0000313" key="6">
    <source>
        <dbReference type="EMBL" id="AVO56088.1"/>
    </source>
</evidence>
<dbReference type="RefSeq" id="WP_106742428.1">
    <property type="nucleotide sequence ID" value="NZ_CP027657.1"/>
</dbReference>
<comment type="cofactor">
    <cofactor evidence="1">
        <name>Mg(2+)</name>
        <dbReference type="ChEBI" id="CHEBI:18420"/>
    </cofactor>
</comment>
<dbReference type="SMART" id="SM00990">
    <property type="entry name" value="VRR_NUC"/>
    <property type="match status" value="1"/>
</dbReference>
<gene>
    <name evidence="6" type="ORF">C7A17_26215</name>
</gene>
<dbReference type="EMBL" id="CP027657">
    <property type="protein sequence ID" value="AVO56088.1"/>
    <property type="molecule type" value="Genomic_DNA"/>
</dbReference>
<keyword evidence="2" id="KW-0540">Nuclease</keyword>
<proteinExistence type="predicted"/>